<evidence type="ECO:0000313" key="2">
    <source>
        <dbReference type="Proteomes" id="UP000502331"/>
    </source>
</evidence>
<dbReference type="Proteomes" id="UP000502331">
    <property type="component" value="Chromosome"/>
</dbReference>
<gene>
    <name evidence="1" type="ORF">D3791_06115</name>
</gene>
<accession>A0A6H0SL84</accession>
<dbReference type="RefSeq" id="WP_028268607.1">
    <property type="nucleotide sequence ID" value="NZ_CP032549.1"/>
</dbReference>
<reference evidence="1 2" key="1">
    <citation type="submission" date="2018-09" db="EMBL/GenBank/DDBJ databases">
        <title>Glutamicibacter mishrai S5-52T (LMG 29155T = KCTC 39846T).</title>
        <authorList>
            <person name="Das S.K."/>
        </authorList>
    </citation>
    <scope>NUCLEOTIDE SEQUENCE [LARGE SCALE GENOMIC DNA]</scope>
    <source>
        <strain evidence="1 2">S5-52</strain>
    </source>
</reference>
<evidence type="ECO:0000313" key="1">
    <source>
        <dbReference type="EMBL" id="QIV86747.1"/>
    </source>
</evidence>
<dbReference type="AlphaFoldDB" id="A0A6H0SL84"/>
<dbReference type="EMBL" id="CP032549">
    <property type="protein sequence ID" value="QIV86747.1"/>
    <property type="molecule type" value="Genomic_DNA"/>
</dbReference>
<proteinExistence type="predicted"/>
<organism evidence="1 2">
    <name type="scientific">Glutamicibacter mishrai</name>
    <dbReference type="NCBI Taxonomy" id="1775880"/>
    <lineage>
        <taxon>Bacteria</taxon>
        <taxon>Bacillati</taxon>
        <taxon>Actinomycetota</taxon>
        <taxon>Actinomycetes</taxon>
        <taxon>Micrococcales</taxon>
        <taxon>Micrococcaceae</taxon>
        <taxon>Glutamicibacter</taxon>
    </lineage>
</organism>
<keyword evidence="2" id="KW-1185">Reference proteome</keyword>
<name>A0A6H0SL84_9MICC</name>
<sequence>MSERSARIKAVLSLGIIVGFGAVSTLAAWTGEATATSSISTATVALGVGGTAGTATSASYQMPINGSSLFPGASSASVVVVKNTGSISAPYVFQGKITEAGTTTLGAGLNVVVKTGATVSGSGSSVTCSGGTTLMMKNAGAQFGGASNPRPLTSGSSETLCVQYSLPVNAANALQGASTTLSLAFTSTVGS</sequence>
<protein>
    <submittedName>
        <fullName evidence="1">Uncharacterized protein</fullName>
    </submittedName>
</protein>